<dbReference type="AlphaFoldDB" id="A0A915IXG2"/>
<keyword evidence="2" id="KW-1185">Reference proteome</keyword>
<evidence type="ECO:0000256" key="1">
    <source>
        <dbReference type="SAM" id="MobiDB-lite"/>
    </source>
</evidence>
<proteinExistence type="predicted"/>
<dbReference type="Proteomes" id="UP000887565">
    <property type="component" value="Unplaced"/>
</dbReference>
<feature type="region of interest" description="Disordered" evidence="1">
    <location>
        <begin position="1"/>
        <end position="53"/>
    </location>
</feature>
<feature type="compositionally biased region" description="Polar residues" evidence="1">
    <location>
        <begin position="22"/>
        <end position="36"/>
    </location>
</feature>
<reference evidence="3" key="1">
    <citation type="submission" date="2022-11" db="UniProtKB">
        <authorList>
            <consortium name="WormBaseParasite"/>
        </authorList>
    </citation>
    <scope>IDENTIFICATION</scope>
</reference>
<accession>A0A915IXG2</accession>
<sequence length="97" mass="10891">MRQQARREKQTPILGSEKKDSNTSLEENYSQGTQMATIPLKEKEPEEPSSDSVLVKLSEEIGKLAQCYQEISQKTDAKLNEISAKVNKGKPQKQGQK</sequence>
<evidence type="ECO:0000313" key="2">
    <source>
        <dbReference type="Proteomes" id="UP000887565"/>
    </source>
</evidence>
<name>A0A915IXG2_ROMCU</name>
<dbReference type="WBParaSite" id="nRc.2.0.1.t18518-RA">
    <property type="protein sequence ID" value="nRc.2.0.1.t18518-RA"/>
    <property type="gene ID" value="nRc.2.0.1.g18518"/>
</dbReference>
<protein>
    <submittedName>
        <fullName evidence="3">Uncharacterized protein</fullName>
    </submittedName>
</protein>
<feature type="compositionally biased region" description="Basic and acidic residues" evidence="1">
    <location>
        <begin position="1"/>
        <end position="21"/>
    </location>
</feature>
<organism evidence="2 3">
    <name type="scientific">Romanomermis culicivorax</name>
    <name type="common">Nematode worm</name>
    <dbReference type="NCBI Taxonomy" id="13658"/>
    <lineage>
        <taxon>Eukaryota</taxon>
        <taxon>Metazoa</taxon>
        <taxon>Ecdysozoa</taxon>
        <taxon>Nematoda</taxon>
        <taxon>Enoplea</taxon>
        <taxon>Dorylaimia</taxon>
        <taxon>Mermithida</taxon>
        <taxon>Mermithoidea</taxon>
        <taxon>Mermithidae</taxon>
        <taxon>Romanomermis</taxon>
    </lineage>
</organism>
<evidence type="ECO:0000313" key="3">
    <source>
        <dbReference type="WBParaSite" id="nRc.2.0.1.t18518-RA"/>
    </source>
</evidence>